<keyword evidence="6" id="KW-1185">Reference proteome</keyword>
<evidence type="ECO:0000259" key="4">
    <source>
        <dbReference type="PROSITE" id="PS51379"/>
    </source>
</evidence>
<dbReference type="RefSeq" id="WP_180142996.1">
    <property type="nucleotide sequence ID" value="NZ_CAADHO010000006.1"/>
</dbReference>
<organism evidence="5 6">
    <name type="scientific">Desulfoluna butyratoxydans</name>
    <dbReference type="NCBI Taxonomy" id="231438"/>
    <lineage>
        <taxon>Bacteria</taxon>
        <taxon>Pseudomonadati</taxon>
        <taxon>Thermodesulfobacteriota</taxon>
        <taxon>Desulfobacteria</taxon>
        <taxon>Desulfobacterales</taxon>
        <taxon>Desulfolunaceae</taxon>
        <taxon>Desulfoluna</taxon>
    </lineage>
</organism>
<accession>A0A4U8YP06</accession>
<dbReference type="InterPro" id="IPR017900">
    <property type="entry name" value="4Fe4S_Fe_S_CS"/>
</dbReference>
<proteinExistence type="predicted"/>
<reference evidence="5 6" key="1">
    <citation type="submission" date="2019-03" db="EMBL/GenBank/DDBJ databases">
        <authorList>
            <person name="Nijsse B."/>
        </authorList>
    </citation>
    <scope>NUCLEOTIDE SEQUENCE [LARGE SCALE GENOMIC DNA]</scope>
    <source>
        <strain evidence="5">Desulfoluna butyratoxydans MSL71</strain>
    </source>
</reference>
<sequence>MKRVPTVELSDCVLCELCTDLCPEVFVINTNDYVQVTDLDTYPQAEVDDVIKNCPADCITWEEQP</sequence>
<dbReference type="PROSITE" id="PS00198">
    <property type="entry name" value="4FE4S_FER_1"/>
    <property type="match status" value="1"/>
</dbReference>
<evidence type="ECO:0000256" key="2">
    <source>
        <dbReference type="ARBA" id="ARBA00023004"/>
    </source>
</evidence>
<dbReference type="EMBL" id="CAADHO010000006">
    <property type="protein sequence ID" value="VFQ45915.1"/>
    <property type="molecule type" value="Genomic_DNA"/>
</dbReference>
<dbReference type="Pfam" id="PF13370">
    <property type="entry name" value="Fer4_13"/>
    <property type="match status" value="1"/>
</dbReference>
<dbReference type="PROSITE" id="PS51379">
    <property type="entry name" value="4FE4S_FER_2"/>
    <property type="match status" value="1"/>
</dbReference>
<dbReference type="InterPro" id="IPR017896">
    <property type="entry name" value="4Fe4S_Fe-S-bd"/>
</dbReference>
<dbReference type="GO" id="GO:0051536">
    <property type="term" value="F:iron-sulfur cluster binding"/>
    <property type="evidence" value="ECO:0007669"/>
    <property type="project" value="UniProtKB-KW"/>
</dbReference>
<dbReference type="Proteomes" id="UP000507962">
    <property type="component" value="Unassembled WGS sequence"/>
</dbReference>
<keyword evidence="2" id="KW-0408">Iron</keyword>
<dbReference type="AlphaFoldDB" id="A0A4U8YP06"/>
<gene>
    <name evidence="5" type="ORF">MSL71_35780</name>
</gene>
<evidence type="ECO:0000256" key="3">
    <source>
        <dbReference type="ARBA" id="ARBA00023014"/>
    </source>
</evidence>
<evidence type="ECO:0000313" key="6">
    <source>
        <dbReference type="Proteomes" id="UP000507962"/>
    </source>
</evidence>
<dbReference type="Gene3D" id="3.30.70.20">
    <property type="match status" value="1"/>
</dbReference>
<keyword evidence="1" id="KW-0479">Metal-binding</keyword>
<name>A0A4U8YP06_9BACT</name>
<protein>
    <submittedName>
        <fullName evidence="5">4fe-4s single cluster domain of ferredoxin i</fullName>
    </submittedName>
</protein>
<keyword evidence="3" id="KW-0411">Iron-sulfur</keyword>
<feature type="domain" description="4Fe-4S ferredoxin-type" evidence="4">
    <location>
        <begin position="3"/>
        <end position="33"/>
    </location>
</feature>
<dbReference type="SUPFAM" id="SSF54862">
    <property type="entry name" value="4Fe-4S ferredoxins"/>
    <property type="match status" value="1"/>
</dbReference>
<evidence type="ECO:0000313" key="5">
    <source>
        <dbReference type="EMBL" id="VFQ45915.1"/>
    </source>
</evidence>
<evidence type="ECO:0000256" key="1">
    <source>
        <dbReference type="ARBA" id="ARBA00022723"/>
    </source>
</evidence>
<dbReference type="GO" id="GO:0046872">
    <property type="term" value="F:metal ion binding"/>
    <property type="evidence" value="ECO:0007669"/>
    <property type="project" value="UniProtKB-KW"/>
</dbReference>